<accession>A0A2P6QPP9</accession>
<dbReference type="Proteomes" id="UP000238479">
    <property type="component" value="Chromosome 4"/>
</dbReference>
<reference evidence="1 2" key="1">
    <citation type="journal article" date="2018" name="Nat. Genet.">
        <title>The Rosa genome provides new insights in the design of modern roses.</title>
        <authorList>
            <person name="Bendahmane M."/>
        </authorList>
    </citation>
    <scope>NUCLEOTIDE SEQUENCE [LARGE SCALE GENOMIC DNA]</scope>
    <source>
        <strain evidence="2">cv. Old Blush</strain>
    </source>
</reference>
<dbReference type="AlphaFoldDB" id="A0A2P6QPP9"/>
<dbReference type="Gramene" id="PRQ36118">
    <property type="protein sequence ID" value="PRQ36118"/>
    <property type="gene ID" value="RchiOBHm_Chr4g0387911"/>
</dbReference>
<sequence length="54" mass="6014">MSFNAMKDTSEVNSKIMVFNNTAVSCRLEIRQAGEGRHHVPGLVEAHVKNMNDV</sequence>
<name>A0A2P6QPP9_ROSCH</name>
<proteinExistence type="predicted"/>
<keyword evidence="2" id="KW-1185">Reference proteome</keyword>
<gene>
    <name evidence="1" type="ORF">RchiOBHm_Chr4g0387911</name>
</gene>
<organism evidence="1 2">
    <name type="scientific">Rosa chinensis</name>
    <name type="common">China rose</name>
    <dbReference type="NCBI Taxonomy" id="74649"/>
    <lineage>
        <taxon>Eukaryota</taxon>
        <taxon>Viridiplantae</taxon>
        <taxon>Streptophyta</taxon>
        <taxon>Embryophyta</taxon>
        <taxon>Tracheophyta</taxon>
        <taxon>Spermatophyta</taxon>
        <taxon>Magnoliopsida</taxon>
        <taxon>eudicotyledons</taxon>
        <taxon>Gunneridae</taxon>
        <taxon>Pentapetalae</taxon>
        <taxon>rosids</taxon>
        <taxon>fabids</taxon>
        <taxon>Rosales</taxon>
        <taxon>Rosaceae</taxon>
        <taxon>Rosoideae</taxon>
        <taxon>Rosoideae incertae sedis</taxon>
        <taxon>Rosa</taxon>
    </lineage>
</organism>
<comment type="caution">
    <text evidence="1">The sequence shown here is derived from an EMBL/GenBank/DDBJ whole genome shotgun (WGS) entry which is preliminary data.</text>
</comment>
<evidence type="ECO:0000313" key="1">
    <source>
        <dbReference type="EMBL" id="PRQ36118.1"/>
    </source>
</evidence>
<protein>
    <submittedName>
        <fullName evidence="1">Uncharacterized protein</fullName>
    </submittedName>
</protein>
<dbReference type="PROSITE" id="PS51257">
    <property type="entry name" value="PROKAR_LIPOPROTEIN"/>
    <property type="match status" value="1"/>
</dbReference>
<dbReference type="EMBL" id="PDCK01000042">
    <property type="protein sequence ID" value="PRQ36118.1"/>
    <property type="molecule type" value="Genomic_DNA"/>
</dbReference>
<evidence type="ECO:0000313" key="2">
    <source>
        <dbReference type="Proteomes" id="UP000238479"/>
    </source>
</evidence>